<dbReference type="Proteomes" id="UP000015354">
    <property type="component" value="Unassembled WGS sequence"/>
</dbReference>
<keyword evidence="1" id="KW-0472">Membrane</keyword>
<feature type="transmembrane region" description="Helical" evidence="1">
    <location>
        <begin position="55"/>
        <end position="73"/>
    </location>
</feature>
<organism evidence="2 3">
    <name type="scientific">Strigomonas culicis</name>
    <dbReference type="NCBI Taxonomy" id="28005"/>
    <lineage>
        <taxon>Eukaryota</taxon>
        <taxon>Discoba</taxon>
        <taxon>Euglenozoa</taxon>
        <taxon>Kinetoplastea</taxon>
        <taxon>Metakinetoplastina</taxon>
        <taxon>Trypanosomatida</taxon>
        <taxon>Trypanosomatidae</taxon>
        <taxon>Strigomonadinae</taxon>
        <taxon>Strigomonas</taxon>
    </lineage>
</organism>
<gene>
    <name evidence="2" type="ORF">STCU_10308</name>
</gene>
<evidence type="ECO:0000256" key="1">
    <source>
        <dbReference type="SAM" id="Phobius"/>
    </source>
</evidence>
<keyword evidence="1" id="KW-1133">Transmembrane helix</keyword>
<keyword evidence="1" id="KW-0812">Transmembrane</keyword>
<protein>
    <submittedName>
        <fullName evidence="2">Uncharacterized protein</fullName>
    </submittedName>
</protein>
<dbReference type="AlphaFoldDB" id="S9TNG0"/>
<sequence length="78" mass="9408">MRCFLFTQIDVVFCFYLNGTTGIFSSFFFFFIVRIFTCLWTLLYDYCIIVTLDDLLSLHHCFLSPFLPFYIFIQQVLE</sequence>
<comment type="caution">
    <text evidence="2">The sequence shown here is derived from an EMBL/GenBank/DDBJ whole genome shotgun (WGS) entry which is preliminary data.</text>
</comment>
<evidence type="ECO:0000313" key="3">
    <source>
        <dbReference type="Proteomes" id="UP000015354"/>
    </source>
</evidence>
<dbReference type="EMBL" id="ATMH01010216">
    <property type="protein sequence ID" value="EPY17928.1"/>
    <property type="molecule type" value="Genomic_DNA"/>
</dbReference>
<accession>S9TNG0</accession>
<evidence type="ECO:0000313" key="2">
    <source>
        <dbReference type="EMBL" id="EPY17928.1"/>
    </source>
</evidence>
<proteinExistence type="predicted"/>
<name>S9TNG0_9TRYP</name>
<feature type="transmembrane region" description="Helical" evidence="1">
    <location>
        <begin position="23"/>
        <end position="43"/>
    </location>
</feature>
<reference evidence="2 3" key="1">
    <citation type="journal article" date="2013" name="PLoS ONE">
        <title>Predicting the Proteins of Angomonas deanei, Strigomonas culicis and Their Respective Endosymbionts Reveals New Aspects of the Trypanosomatidae Family.</title>
        <authorList>
            <person name="Motta M.C."/>
            <person name="Martins A.C."/>
            <person name="de Souza S.S."/>
            <person name="Catta-Preta C.M."/>
            <person name="Silva R."/>
            <person name="Klein C.C."/>
            <person name="de Almeida L.G."/>
            <person name="de Lima Cunha O."/>
            <person name="Ciapina L.P."/>
            <person name="Brocchi M."/>
            <person name="Colabardini A.C."/>
            <person name="de Araujo Lima B."/>
            <person name="Machado C.R."/>
            <person name="de Almeida Soares C.M."/>
            <person name="Probst C.M."/>
            <person name="de Menezes C.B."/>
            <person name="Thompson C.E."/>
            <person name="Bartholomeu D.C."/>
            <person name="Gradia D.F."/>
            <person name="Pavoni D.P."/>
            <person name="Grisard E.C."/>
            <person name="Fantinatti-Garboggini F."/>
            <person name="Marchini F.K."/>
            <person name="Rodrigues-Luiz G.F."/>
            <person name="Wagner G."/>
            <person name="Goldman G.H."/>
            <person name="Fietto J.L."/>
            <person name="Elias M.C."/>
            <person name="Goldman M.H."/>
            <person name="Sagot M.F."/>
            <person name="Pereira M."/>
            <person name="Stoco P.H."/>
            <person name="de Mendonca-Neto R.P."/>
            <person name="Teixeira S.M."/>
            <person name="Maciel T.E."/>
            <person name="de Oliveira Mendes T.A."/>
            <person name="Urmenyi T.P."/>
            <person name="de Souza W."/>
            <person name="Schenkman S."/>
            <person name="de Vasconcelos A.T."/>
        </authorList>
    </citation>
    <scope>NUCLEOTIDE SEQUENCE [LARGE SCALE GENOMIC DNA]</scope>
</reference>
<keyword evidence="3" id="KW-1185">Reference proteome</keyword>